<accession>Q96S45</accession>
<sequence>MMEGVVTKGHGYWVKFEIVGQLYFQASELRQNIHRKVSSVIFFSPKLRFHEIIYI</sequence>
<evidence type="ECO:0000313" key="1">
    <source>
        <dbReference type="EMBL" id="BAB61033.1"/>
    </source>
</evidence>
<dbReference type="EMBL" id="AB063318">
    <property type="protein sequence ID" value="BAB61033.1"/>
    <property type="molecule type" value="mRNA"/>
</dbReference>
<protein>
    <submittedName>
        <fullName evidence="1">Acute morphine dependence related peptide 3</fullName>
    </submittedName>
</protein>
<organism evidence="1">
    <name type="scientific">Homo sapiens</name>
    <name type="common">Human</name>
    <dbReference type="NCBI Taxonomy" id="9606"/>
    <lineage>
        <taxon>Eukaryota</taxon>
        <taxon>Metazoa</taxon>
        <taxon>Chordata</taxon>
        <taxon>Craniata</taxon>
        <taxon>Vertebrata</taxon>
        <taxon>Euteleostomi</taxon>
        <taxon>Mammalia</taxon>
        <taxon>Eutheria</taxon>
        <taxon>Euarchontoglires</taxon>
        <taxon>Primates</taxon>
        <taxon>Haplorrhini</taxon>
        <taxon>Catarrhini</taxon>
        <taxon>Hominidae</taxon>
        <taxon>Homo</taxon>
    </lineage>
</organism>
<gene>
    <name evidence="1" type="primary">MoDP-3</name>
</gene>
<reference evidence="1" key="1">
    <citation type="submission" date="2001-06" db="EMBL/GenBank/DDBJ databases">
        <title>Homo sapiens chaperonin (MoDP) mRNA expressed in SH-SY5Y neuroblastoma cells.</title>
        <authorList>
            <person name="Wang H."/>
            <person name="Gao X."/>
            <person name="Li L."/>
            <person name="Wang B."/>
            <person name="Huang Y."/>
            <person name="Han J."/>
        </authorList>
    </citation>
    <scope>NUCLEOTIDE SEQUENCE</scope>
</reference>
<dbReference type="AlphaFoldDB" id="Q96S45"/>
<proteinExistence type="evidence at transcript level"/>
<name>Q96S45_HUMAN</name>